<dbReference type="EMBL" id="JAASQV010000002">
    <property type="protein sequence ID" value="NIJ65550.1"/>
    <property type="molecule type" value="Genomic_DNA"/>
</dbReference>
<comment type="caution">
    <text evidence="4">The sequence shown here is derived from an EMBL/GenBank/DDBJ whole genome shotgun (WGS) entry which is preliminary data.</text>
</comment>
<evidence type="ECO:0000259" key="2">
    <source>
        <dbReference type="Pfam" id="PF02518"/>
    </source>
</evidence>
<name>A0A7X5ZVV7_9SPHN</name>
<dbReference type="InterPro" id="IPR036890">
    <property type="entry name" value="HATPase_C_sf"/>
</dbReference>
<dbReference type="Pfam" id="PF02518">
    <property type="entry name" value="HATPase_c"/>
    <property type="match status" value="1"/>
</dbReference>
<sequence>MPEEPAADPYEEPDLSPRVALLSIAGFWLFYCAIVTVRSAVIGQAGQLDILARRLAIMLFSMGLTCLLYLILRRIPTSSLRRGMIAAGLLAAPAALAFSSVNWVVFDVLKSPWATTATGTGSPPSGAQRSGRMMVQVGGTNADDADMAVVKMIADSAVNSYFFFVGWAALYLALRYAAEVGALERKNAAFRAAAQAAELRALRYQVNPHFLFNTLNSLSTLVMAGRRPAAERMIINLSSFFRASLVGDPSEDVLLTEEIRLQRLYLEIEQVRFPDRLRLAIDLPDNLRDALVPGLILQPLIENAVKYGVSRSRRPVTIGIRASAQQGLLLLTVQDDGEPGAVGKGPEGGTGLGLRNVADRIAARFGAMGYCRVRPLDSGGFRVDLAMPLTFDEH</sequence>
<dbReference type="PANTHER" id="PTHR34220">
    <property type="entry name" value="SENSOR HISTIDINE KINASE YPDA"/>
    <property type="match status" value="1"/>
</dbReference>
<gene>
    <name evidence="4" type="ORF">FHR20_002512</name>
</gene>
<feature type="transmembrane region" description="Helical" evidence="1">
    <location>
        <begin position="161"/>
        <end position="178"/>
    </location>
</feature>
<keyword evidence="1" id="KW-0812">Transmembrane</keyword>
<protein>
    <recommendedName>
        <fullName evidence="6">Sensor histidine kinase</fullName>
    </recommendedName>
</protein>
<dbReference type="Proteomes" id="UP000564677">
    <property type="component" value="Unassembled WGS sequence"/>
</dbReference>
<dbReference type="GO" id="GO:0016020">
    <property type="term" value="C:membrane"/>
    <property type="evidence" value="ECO:0007669"/>
    <property type="project" value="InterPro"/>
</dbReference>
<proteinExistence type="predicted"/>
<dbReference type="SUPFAM" id="SSF55874">
    <property type="entry name" value="ATPase domain of HSP90 chaperone/DNA topoisomerase II/histidine kinase"/>
    <property type="match status" value="1"/>
</dbReference>
<keyword evidence="1" id="KW-0472">Membrane</keyword>
<feature type="transmembrane region" description="Helical" evidence="1">
    <location>
        <begin position="19"/>
        <end position="43"/>
    </location>
</feature>
<dbReference type="Gene3D" id="3.30.565.10">
    <property type="entry name" value="Histidine kinase-like ATPase, C-terminal domain"/>
    <property type="match status" value="1"/>
</dbReference>
<feature type="domain" description="Histidine kinase/HSP90-like ATPase" evidence="2">
    <location>
        <begin position="295"/>
        <end position="389"/>
    </location>
</feature>
<dbReference type="PANTHER" id="PTHR34220:SF7">
    <property type="entry name" value="SENSOR HISTIDINE KINASE YPDA"/>
    <property type="match status" value="1"/>
</dbReference>
<feature type="transmembrane region" description="Helical" evidence="1">
    <location>
        <begin position="55"/>
        <end position="72"/>
    </location>
</feature>
<dbReference type="GO" id="GO:0000155">
    <property type="term" value="F:phosphorelay sensor kinase activity"/>
    <property type="evidence" value="ECO:0007669"/>
    <property type="project" value="InterPro"/>
</dbReference>
<dbReference type="InterPro" id="IPR010559">
    <property type="entry name" value="Sig_transdc_His_kin_internal"/>
</dbReference>
<accession>A0A7X5ZVV7</accession>
<dbReference type="Pfam" id="PF06580">
    <property type="entry name" value="His_kinase"/>
    <property type="match status" value="1"/>
</dbReference>
<dbReference type="InterPro" id="IPR003594">
    <property type="entry name" value="HATPase_dom"/>
</dbReference>
<evidence type="ECO:0000313" key="5">
    <source>
        <dbReference type="Proteomes" id="UP000564677"/>
    </source>
</evidence>
<dbReference type="InterPro" id="IPR050640">
    <property type="entry name" value="Bact_2-comp_sensor_kinase"/>
</dbReference>
<reference evidence="4 5" key="1">
    <citation type="submission" date="2020-03" db="EMBL/GenBank/DDBJ databases">
        <title>Genomic Encyclopedia of Type Strains, Phase IV (KMG-IV): sequencing the most valuable type-strain genomes for metagenomic binning, comparative biology and taxonomic classification.</title>
        <authorList>
            <person name="Goeker M."/>
        </authorList>
    </citation>
    <scope>NUCLEOTIDE SEQUENCE [LARGE SCALE GENOMIC DNA]</scope>
    <source>
        <strain evidence="4 5">DSM 4733</strain>
    </source>
</reference>
<evidence type="ECO:0008006" key="6">
    <source>
        <dbReference type="Google" id="ProtNLM"/>
    </source>
</evidence>
<dbReference type="AlphaFoldDB" id="A0A7X5ZVV7"/>
<keyword evidence="5" id="KW-1185">Reference proteome</keyword>
<evidence type="ECO:0000259" key="3">
    <source>
        <dbReference type="Pfam" id="PF06580"/>
    </source>
</evidence>
<feature type="domain" description="Signal transduction histidine kinase internal region" evidence="3">
    <location>
        <begin position="197"/>
        <end position="277"/>
    </location>
</feature>
<evidence type="ECO:0000313" key="4">
    <source>
        <dbReference type="EMBL" id="NIJ65550.1"/>
    </source>
</evidence>
<keyword evidence="1" id="KW-1133">Transmembrane helix</keyword>
<feature type="transmembrane region" description="Helical" evidence="1">
    <location>
        <begin position="84"/>
        <end position="106"/>
    </location>
</feature>
<organism evidence="4 5">
    <name type="scientific">Sphingomonas leidyi</name>
    <dbReference type="NCBI Taxonomy" id="68569"/>
    <lineage>
        <taxon>Bacteria</taxon>
        <taxon>Pseudomonadati</taxon>
        <taxon>Pseudomonadota</taxon>
        <taxon>Alphaproteobacteria</taxon>
        <taxon>Sphingomonadales</taxon>
        <taxon>Sphingomonadaceae</taxon>
        <taxon>Sphingomonas</taxon>
    </lineage>
</organism>
<evidence type="ECO:0000256" key="1">
    <source>
        <dbReference type="SAM" id="Phobius"/>
    </source>
</evidence>